<comment type="caution">
    <text evidence="1">The sequence shown here is derived from an EMBL/GenBank/DDBJ whole genome shotgun (WGS) entry which is preliminary data.</text>
</comment>
<dbReference type="InterPro" id="IPR045493">
    <property type="entry name" value="DUF6435"/>
</dbReference>
<evidence type="ECO:0000313" key="2">
    <source>
        <dbReference type="Proteomes" id="UP001179363"/>
    </source>
</evidence>
<accession>A0ABS9EGN2</accession>
<dbReference type="Proteomes" id="UP001179363">
    <property type="component" value="Unassembled WGS sequence"/>
</dbReference>
<protein>
    <submittedName>
        <fullName evidence="1">Lacal_2735 family protein</fullName>
    </submittedName>
</protein>
<gene>
    <name evidence="1" type="ORF">L1I30_10295</name>
</gene>
<dbReference type="NCBIfam" id="NF033487">
    <property type="entry name" value="Lacal_2735_fam"/>
    <property type="match status" value="1"/>
</dbReference>
<proteinExistence type="predicted"/>
<dbReference type="RefSeq" id="WP_236134206.1">
    <property type="nucleotide sequence ID" value="NZ_JAKGTH010000009.1"/>
</dbReference>
<keyword evidence="2" id="KW-1185">Reference proteome</keyword>
<organism evidence="1 2">
    <name type="scientific">Gillisia lutea</name>
    <dbReference type="NCBI Taxonomy" id="2909668"/>
    <lineage>
        <taxon>Bacteria</taxon>
        <taxon>Pseudomonadati</taxon>
        <taxon>Bacteroidota</taxon>
        <taxon>Flavobacteriia</taxon>
        <taxon>Flavobacteriales</taxon>
        <taxon>Flavobacteriaceae</taxon>
        <taxon>Gillisia</taxon>
    </lineage>
</organism>
<name>A0ABS9EGN2_9FLAO</name>
<sequence length="62" mass="7450">MLEKIFFKTEEDGLCDKYTRLMNQAYKVALFDKEKSDKLNARAKKLLDYIKQRNYNKVDNLV</sequence>
<reference evidence="1" key="1">
    <citation type="submission" date="2022-01" db="EMBL/GenBank/DDBJ databases">
        <title>Gillisia lutea sp. nov., isolated from marine plastic residues from the Malvarosa beach (Valencia, Spain).</title>
        <authorList>
            <person name="Vidal-Verdu A."/>
            <person name="Molina-Menor E."/>
            <person name="Satari L."/>
            <person name="Pascual J."/>
            <person name="Pereto J."/>
            <person name="Porcar M."/>
        </authorList>
    </citation>
    <scope>NUCLEOTIDE SEQUENCE</scope>
    <source>
        <strain evidence="1">M10.2A</strain>
    </source>
</reference>
<dbReference type="EMBL" id="JAKGTH010000009">
    <property type="protein sequence ID" value="MCF4102057.1"/>
    <property type="molecule type" value="Genomic_DNA"/>
</dbReference>
<evidence type="ECO:0000313" key="1">
    <source>
        <dbReference type="EMBL" id="MCF4102057.1"/>
    </source>
</evidence>